<keyword evidence="11" id="KW-1185">Reference proteome</keyword>
<dbReference type="SMART" id="SM00724">
    <property type="entry name" value="TLC"/>
    <property type="match status" value="1"/>
</dbReference>
<feature type="transmembrane region" description="Helical" evidence="8">
    <location>
        <begin position="224"/>
        <end position="244"/>
    </location>
</feature>
<dbReference type="EMBL" id="LN734023">
    <property type="protein sequence ID" value="CEP19276.1"/>
    <property type="molecule type" value="Genomic_DNA"/>
</dbReference>
<evidence type="ECO:0000256" key="1">
    <source>
        <dbReference type="ARBA" id="ARBA00004141"/>
    </source>
</evidence>
<dbReference type="InterPro" id="IPR006634">
    <property type="entry name" value="TLC-dom"/>
</dbReference>
<accession>A0A0B7NKY3</accession>
<feature type="region of interest" description="Disordered" evidence="7">
    <location>
        <begin position="322"/>
        <end position="369"/>
    </location>
</feature>
<dbReference type="GO" id="GO:0050291">
    <property type="term" value="F:sphingosine N-acyltransferase activity"/>
    <property type="evidence" value="ECO:0007669"/>
    <property type="project" value="InterPro"/>
</dbReference>
<dbReference type="InterPro" id="IPR016439">
    <property type="entry name" value="Lag1/Lac1-like"/>
</dbReference>
<dbReference type="GO" id="GO:0046513">
    <property type="term" value="P:ceramide biosynthetic process"/>
    <property type="evidence" value="ECO:0007669"/>
    <property type="project" value="InterPro"/>
</dbReference>
<dbReference type="Pfam" id="PF03798">
    <property type="entry name" value="TRAM_LAG1_CLN8"/>
    <property type="match status" value="1"/>
</dbReference>
<evidence type="ECO:0000256" key="7">
    <source>
        <dbReference type="SAM" id="MobiDB-lite"/>
    </source>
</evidence>
<name>A0A0B7NKY3_9FUNG</name>
<feature type="transmembrane region" description="Helical" evidence="8">
    <location>
        <begin position="284"/>
        <end position="303"/>
    </location>
</feature>
<dbReference type="PANTHER" id="PTHR12560:SF0">
    <property type="entry name" value="LD18904P"/>
    <property type="match status" value="1"/>
</dbReference>
<evidence type="ECO:0000259" key="9">
    <source>
        <dbReference type="PROSITE" id="PS50922"/>
    </source>
</evidence>
<dbReference type="OrthoDB" id="537032at2759"/>
<feature type="transmembrane region" description="Helical" evidence="8">
    <location>
        <begin position="67"/>
        <end position="86"/>
    </location>
</feature>
<keyword evidence="3 6" id="KW-0812">Transmembrane</keyword>
<evidence type="ECO:0000313" key="10">
    <source>
        <dbReference type="EMBL" id="CEP19276.1"/>
    </source>
</evidence>
<dbReference type="PANTHER" id="PTHR12560">
    <property type="entry name" value="LONGEVITY ASSURANCE FACTOR 1 LAG1"/>
    <property type="match status" value="1"/>
</dbReference>
<organism evidence="10 11">
    <name type="scientific">Parasitella parasitica</name>
    <dbReference type="NCBI Taxonomy" id="35722"/>
    <lineage>
        <taxon>Eukaryota</taxon>
        <taxon>Fungi</taxon>
        <taxon>Fungi incertae sedis</taxon>
        <taxon>Mucoromycota</taxon>
        <taxon>Mucoromycotina</taxon>
        <taxon>Mucoromycetes</taxon>
        <taxon>Mucorales</taxon>
        <taxon>Mucorineae</taxon>
        <taxon>Mucoraceae</taxon>
        <taxon>Parasitella</taxon>
    </lineage>
</organism>
<reference evidence="10 11" key="1">
    <citation type="submission" date="2014-09" db="EMBL/GenBank/DDBJ databases">
        <authorList>
            <person name="Ellenberger Sabrina"/>
        </authorList>
    </citation>
    <scope>NUCLEOTIDE SEQUENCE [LARGE SCALE GENOMIC DNA]</scope>
    <source>
        <strain evidence="10 11">CBS 412.66</strain>
    </source>
</reference>
<evidence type="ECO:0000256" key="5">
    <source>
        <dbReference type="ARBA" id="ARBA00023136"/>
    </source>
</evidence>
<evidence type="ECO:0000313" key="11">
    <source>
        <dbReference type="Proteomes" id="UP000054107"/>
    </source>
</evidence>
<keyword evidence="4 8" id="KW-1133">Transmembrane helix</keyword>
<dbReference type="PIRSF" id="PIRSF005225">
    <property type="entry name" value="LAG1_LAC1"/>
    <property type="match status" value="1"/>
</dbReference>
<sequence length="369" mass="43650">MTDVQAVDDRKLADFFNRHQIDIPVKIILPILVGHFLHLDICDHFIFISGKLPNGLYKKCLWDFAFLFFYFLVFTFLRASAMEYVLKPLSVHLRVPRGKRLRFAEQSWLVIYYSISFCSGLAIFYNSPTWNDTSYFWRHYPVWQLKGYFKYYYLLQFAFWIQQPFVLQIEAPRKDYAEYMIHHINTLLLISLSYACNFTGVGNAVFVCMDLPDVLLCLAKTLHYLGYGLICDSTFLAMVISWTYTRVYYYGRIIYSTYTEPELYVPQFKLDPVNGFWFPHFVKYIILMLMLGLYILIIFWTLMICKVVYRLVSNTGITDVRSDEEDESDETVPISSKTDDKFQQPSSTTVKRKRALSKSEQIRNYASRR</sequence>
<feature type="compositionally biased region" description="Polar residues" evidence="7">
    <location>
        <begin position="358"/>
        <end position="369"/>
    </location>
</feature>
<dbReference type="GO" id="GO:0016020">
    <property type="term" value="C:membrane"/>
    <property type="evidence" value="ECO:0007669"/>
    <property type="project" value="UniProtKB-SubCell"/>
</dbReference>
<keyword evidence="5 6" id="KW-0472">Membrane</keyword>
<dbReference type="AlphaFoldDB" id="A0A0B7NKY3"/>
<feature type="transmembrane region" description="Helical" evidence="8">
    <location>
        <begin position="27"/>
        <end position="47"/>
    </location>
</feature>
<dbReference type="STRING" id="35722.A0A0B7NKY3"/>
<gene>
    <name evidence="10" type="primary">PARPA_13589.1 scaffold 47020</name>
</gene>
<feature type="domain" description="TLC" evidence="9">
    <location>
        <begin position="101"/>
        <end position="313"/>
    </location>
</feature>
<feature type="transmembrane region" description="Helical" evidence="8">
    <location>
        <begin position="107"/>
        <end position="128"/>
    </location>
</feature>
<evidence type="ECO:0000256" key="8">
    <source>
        <dbReference type="SAM" id="Phobius"/>
    </source>
</evidence>
<dbReference type="Proteomes" id="UP000054107">
    <property type="component" value="Unassembled WGS sequence"/>
</dbReference>
<comment type="similarity">
    <text evidence="2">Belongs to the sphingosine N-acyltransferase family.</text>
</comment>
<comment type="subcellular location">
    <subcellularLocation>
        <location evidence="1">Membrane</location>
        <topology evidence="1">Multi-pass membrane protein</topology>
    </subcellularLocation>
</comment>
<dbReference type="PROSITE" id="PS50922">
    <property type="entry name" value="TLC"/>
    <property type="match status" value="1"/>
</dbReference>
<evidence type="ECO:0000256" key="3">
    <source>
        <dbReference type="ARBA" id="ARBA00022692"/>
    </source>
</evidence>
<protein>
    <recommendedName>
        <fullName evidence="9">TLC domain-containing protein</fullName>
    </recommendedName>
</protein>
<evidence type="ECO:0000256" key="4">
    <source>
        <dbReference type="ARBA" id="ARBA00022989"/>
    </source>
</evidence>
<evidence type="ECO:0000256" key="2">
    <source>
        <dbReference type="ARBA" id="ARBA00009808"/>
    </source>
</evidence>
<evidence type="ECO:0000256" key="6">
    <source>
        <dbReference type="PROSITE-ProRule" id="PRU00205"/>
    </source>
</evidence>
<proteinExistence type="inferred from homology"/>
<feature type="transmembrane region" description="Helical" evidence="8">
    <location>
        <begin position="187"/>
        <end position="212"/>
    </location>
</feature>